<sequence>MGNKQQTRKHLKPLTRTQKIKMIQKRRVHHQPYQPLNPMSMPEENDAIDMCYVLFCILSLHLGPALWNFVSKKLLNDPKSIVVDSYEFIKTLIDRRTANSTFFTTNKPSDLTQLDIAQKGRLAVAHGYFDEVALNWASYLLSWIELLKMIDAHTTAGTVQQIYDELISGSKTPMDIVLASFTKPNFVNQGLKKESDLTRAQYLKAIRIKLALYKCMVKHLGPALRSEHLRRKGAVRTNSEIDCQNLLFDLLEEWLLQPQHADMTTNVKIIETAKDGRNIVCHANLPLILTDWEATLLSWEKVCRLITNVNTANTIRDVYIDLKSRIDLPLPGTIWRSTAQSKYFANLVRRQVVLNPTWRRPNFKITLTKKPL</sequence>
<dbReference type="AlphaFoldDB" id="E9GB90"/>
<keyword evidence="3" id="KW-1185">Reference proteome</keyword>
<evidence type="ECO:0000313" key="2">
    <source>
        <dbReference type="EMBL" id="EFX83400.1"/>
    </source>
</evidence>
<proteinExistence type="predicted"/>
<reference evidence="2 3" key="1">
    <citation type="journal article" date="2011" name="Science">
        <title>The ecoresponsive genome of Daphnia pulex.</title>
        <authorList>
            <person name="Colbourne J.K."/>
            <person name="Pfrender M.E."/>
            <person name="Gilbert D."/>
            <person name="Thomas W.K."/>
            <person name="Tucker A."/>
            <person name="Oakley T.H."/>
            <person name="Tokishita S."/>
            <person name="Aerts A."/>
            <person name="Arnold G.J."/>
            <person name="Basu M.K."/>
            <person name="Bauer D.J."/>
            <person name="Caceres C.E."/>
            <person name="Carmel L."/>
            <person name="Casola C."/>
            <person name="Choi J.H."/>
            <person name="Detter J.C."/>
            <person name="Dong Q."/>
            <person name="Dusheyko S."/>
            <person name="Eads B.D."/>
            <person name="Frohlich T."/>
            <person name="Geiler-Samerotte K.A."/>
            <person name="Gerlach D."/>
            <person name="Hatcher P."/>
            <person name="Jogdeo S."/>
            <person name="Krijgsveld J."/>
            <person name="Kriventseva E.V."/>
            <person name="Kultz D."/>
            <person name="Laforsch C."/>
            <person name="Lindquist E."/>
            <person name="Lopez J."/>
            <person name="Manak J.R."/>
            <person name="Muller J."/>
            <person name="Pangilinan J."/>
            <person name="Patwardhan R.P."/>
            <person name="Pitluck S."/>
            <person name="Pritham E.J."/>
            <person name="Rechtsteiner A."/>
            <person name="Rho M."/>
            <person name="Rogozin I.B."/>
            <person name="Sakarya O."/>
            <person name="Salamov A."/>
            <person name="Schaack S."/>
            <person name="Shapiro H."/>
            <person name="Shiga Y."/>
            <person name="Skalitzky C."/>
            <person name="Smith Z."/>
            <person name="Souvorov A."/>
            <person name="Sung W."/>
            <person name="Tang Z."/>
            <person name="Tsuchiya D."/>
            <person name="Tu H."/>
            <person name="Vos H."/>
            <person name="Wang M."/>
            <person name="Wolf Y.I."/>
            <person name="Yamagata H."/>
            <person name="Yamada T."/>
            <person name="Ye Y."/>
            <person name="Shaw J.R."/>
            <person name="Andrews J."/>
            <person name="Crease T.J."/>
            <person name="Tang H."/>
            <person name="Lucas S.M."/>
            <person name="Robertson H.M."/>
            <person name="Bork P."/>
            <person name="Koonin E.V."/>
            <person name="Zdobnov E.M."/>
            <person name="Grigoriev I.V."/>
            <person name="Lynch M."/>
            <person name="Boore J.L."/>
        </authorList>
    </citation>
    <scope>NUCLEOTIDE SEQUENCE [LARGE SCALE GENOMIC DNA]</scope>
</reference>
<evidence type="ECO:0000313" key="1">
    <source>
        <dbReference type="EMBL" id="EFX83384.1"/>
    </source>
</evidence>
<dbReference type="EMBL" id="GL732537">
    <property type="protein sequence ID" value="EFX83400.1"/>
    <property type="molecule type" value="Genomic_DNA"/>
</dbReference>
<dbReference type="Proteomes" id="UP000000305">
    <property type="component" value="Unassembled WGS sequence"/>
</dbReference>
<evidence type="ECO:0000313" key="3">
    <source>
        <dbReference type="Proteomes" id="UP000000305"/>
    </source>
</evidence>
<dbReference type="EMBL" id="GL732537">
    <property type="protein sequence ID" value="EFX83384.1"/>
    <property type="molecule type" value="Genomic_DNA"/>
</dbReference>
<dbReference type="KEGG" id="dpx:DAPPUDRAFT_100741"/>
<name>E9GB90_DAPPU</name>
<accession>E9GB90</accession>
<gene>
    <name evidence="2" type="ORF">DAPPUDRAFT_100741</name>
    <name evidence="1" type="ORF">DAPPUDRAFT_100744</name>
</gene>
<dbReference type="KEGG" id="dpx:DAPPUDRAFT_100744"/>
<organism evidence="2 3">
    <name type="scientific">Daphnia pulex</name>
    <name type="common">Water flea</name>
    <dbReference type="NCBI Taxonomy" id="6669"/>
    <lineage>
        <taxon>Eukaryota</taxon>
        <taxon>Metazoa</taxon>
        <taxon>Ecdysozoa</taxon>
        <taxon>Arthropoda</taxon>
        <taxon>Crustacea</taxon>
        <taxon>Branchiopoda</taxon>
        <taxon>Diplostraca</taxon>
        <taxon>Cladocera</taxon>
        <taxon>Anomopoda</taxon>
        <taxon>Daphniidae</taxon>
        <taxon>Daphnia</taxon>
    </lineage>
</organism>
<dbReference type="HOGENOM" id="CLU_746527_0_0_1"/>
<protein>
    <submittedName>
        <fullName evidence="2">Uncharacterized protein</fullName>
    </submittedName>
</protein>